<evidence type="ECO:0000256" key="1">
    <source>
        <dbReference type="SAM" id="SignalP"/>
    </source>
</evidence>
<feature type="chain" id="PRO_5017542980" evidence="1">
    <location>
        <begin position="30"/>
        <end position="206"/>
    </location>
</feature>
<dbReference type="AlphaFoldDB" id="A0A3D8RX24"/>
<sequence length="206" mass="22474">MLPTLTTLSSRVLPLSLSIILLGTCVASAQLSSTCPDIFILDDSRSESTTGRMGTIGAALEVLGYTNIAQSRLENESGTFAELALGQEDIFASCPRSKSIQALGFGESIVPAKEVDGGELRRREVAGGIYTGEILQEQNRTSLERRIASSMQRDDLLRLAIPTTNQMVGHRWEGWSQICEYLGLGYSVMERLRLKGLPGQSQYIMV</sequence>
<comment type="caution">
    <text evidence="2">The sequence shown here is derived from an EMBL/GenBank/DDBJ whole genome shotgun (WGS) entry which is preliminary data.</text>
</comment>
<evidence type="ECO:0000313" key="2">
    <source>
        <dbReference type="EMBL" id="RDW78361.1"/>
    </source>
</evidence>
<protein>
    <submittedName>
        <fullName evidence="2">Uncharacterized protein</fullName>
    </submittedName>
</protein>
<proteinExistence type="predicted"/>
<dbReference type="EMBL" id="PDLN01000008">
    <property type="protein sequence ID" value="RDW78361.1"/>
    <property type="molecule type" value="Genomic_DNA"/>
</dbReference>
<reference evidence="2 3" key="1">
    <citation type="journal article" date="2018" name="IMA Fungus">
        <title>IMA Genome-F 9: Draft genome sequence of Annulohypoxylon stygium, Aspergillus mulundensis, Berkeleyomyces basicola (syn. Thielaviopsis basicola), Ceratocystis smalleyi, two Cercospora beticola strains, Coleophoma cylindrospora, Fusarium fracticaudum, Phialophora cf. hyalina, and Morchella septimelata.</title>
        <authorList>
            <person name="Wingfield B.D."/>
            <person name="Bills G.F."/>
            <person name="Dong Y."/>
            <person name="Huang W."/>
            <person name="Nel W.J."/>
            <person name="Swalarsk-Parry B.S."/>
            <person name="Vaghefi N."/>
            <person name="Wilken P.M."/>
            <person name="An Z."/>
            <person name="de Beer Z.W."/>
            <person name="De Vos L."/>
            <person name="Chen L."/>
            <person name="Duong T.A."/>
            <person name="Gao Y."/>
            <person name="Hammerbacher A."/>
            <person name="Kikkert J.R."/>
            <person name="Li Y."/>
            <person name="Li H."/>
            <person name="Li K."/>
            <person name="Li Q."/>
            <person name="Liu X."/>
            <person name="Ma X."/>
            <person name="Naidoo K."/>
            <person name="Pethybridge S.J."/>
            <person name="Sun J."/>
            <person name="Steenkamp E.T."/>
            <person name="van der Nest M.A."/>
            <person name="van Wyk S."/>
            <person name="Wingfield M.J."/>
            <person name="Xiong C."/>
            <person name="Yue Q."/>
            <person name="Zhang X."/>
        </authorList>
    </citation>
    <scope>NUCLEOTIDE SEQUENCE [LARGE SCALE GENOMIC DNA]</scope>
    <source>
        <strain evidence="2 3">BP5796</strain>
    </source>
</reference>
<keyword evidence="3" id="KW-1185">Reference proteome</keyword>
<keyword evidence="1" id="KW-0732">Signal</keyword>
<name>A0A3D8RX24_9HELO</name>
<dbReference type="OrthoDB" id="3437375at2759"/>
<evidence type="ECO:0000313" key="3">
    <source>
        <dbReference type="Proteomes" id="UP000256328"/>
    </source>
</evidence>
<feature type="signal peptide" evidence="1">
    <location>
        <begin position="1"/>
        <end position="29"/>
    </location>
</feature>
<organism evidence="2 3">
    <name type="scientific">Coleophoma crateriformis</name>
    <dbReference type="NCBI Taxonomy" id="565419"/>
    <lineage>
        <taxon>Eukaryota</taxon>
        <taxon>Fungi</taxon>
        <taxon>Dikarya</taxon>
        <taxon>Ascomycota</taxon>
        <taxon>Pezizomycotina</taxon>
        <taxon>Leotiomycetes</taxon>
        <taxon>Helotiales</taxon>
        <taxon>Dermateaceae</taxon>
        <taxon>Coleophoma</taxon>
    </lineage>
</organism>
<gene>
    <name evidence="2" type="ORF">BP5796_06213</name>
</gene>
<dbReference type="Proteomes" id="UP000256328">
    <property type="component" value="Unassembled WGS sequence"/>
</dbReference>
<accession>A0A3D8RX24</accession>